<name>A0A561VIZ8_ACTTI</name>
<protein>
    <submittedName>
        <fullName evidence="1">Uncharacterized protein</fullName>
    </submittedName>
</protein>
<evidence type="ECO:0000313" key="1">
    <source>
        <dbReference type="EMBL" id="TWG11582.1"/>
    </source>
</evidence>
<accession>A0A561VIZ8</accession>
<sequence length="155" mass="16168">MHAGDPCRATAAAPVAECGEPLVDVAAVAALTTATPGLRLRDGVADRLVIAQMALPPGCRLVLVTGHDTTPGGHPCHRTGAAVTVRLRAPGVTAARWTGRTLTRALTAGGLIRHPGTSRHWSYGDACWARATGAQHARYGPTDLRTQAHTSEERT</sequence>
<dbReference type="AlphaFoldDB" id="A0A561VIZ8"/>
<comment type="caution">
    <text evidence="1">The sequence shown here is derived from an EMBL/GenBank/DDBJ whole genome shotgun (WGS) entry which is preliminary data.</text>
</comment>
<dbReference type="SUPFAM" id="SSF55166">
    <property type="entry name" value="Hedgehog/DD-peptidase"/>
    <property type="match status" value="1"/>
</dbReference>
<dbReference type="OrthoDB" id="9801430at2"/>
<proteinExistence type="predicted"/>
<organism evidence="1 2">
    <name type="scientific">Actinoplanes teichomyceticus</name>
    <dbReference type="NCBI Taxonomy" id="1867"/>
    <lineage>
        <taxon>Bacteria</taxon>
        <taxon>Bacillati</taxon>
        <taxon>Actinomycetota</taxon>
        <taxon>Actinomycetes</taxon>
        <taxon>Micromonosporales</taxon>
        <taxon>Micromonosporaceae</taxon>
        <taxon>Actinoplanes</taxon>
    </lineage>
</organism>
<evidence type="ECO:0000313" key="2">
    <source>
        <dbReference type="Proteomes" id="UP000320239"/>
    </source>
</evidence>
<dbReference type="InterPro" id="IPR009045">
    <property type="entry name" value="Zn_M74/Hedgehog-like"/>
</dbReference>
<dbReference type="RefSeq" id="WP_122978061.1">
    <property type="nucleotide sequence ID" value="NZ_BOMX01000143.1"/>
</dbReference>
<gene>
    <name evidence="1" type="ORF">FHX34_106312</name>
</gene>
<dbReference type="EMBL" id="VIWY01000006">
    <property type="protein sequence ID" value="TWG11582.1"/>
    <property type="molecule type" value="Genomic_DNA"/>
</dbReference>
<keyword evidence="2" id="KW-1185">Reference proteome</keyword>
<dbReference type="Proteomes" id="UP000320239">
    <property type="component" value="Unassembled WGS sequence"/>
</dbReference>
<reference evidence="1 2" key="1">
    <citation type="submission" date="2019-06" db="EMBL/GenBank/DDBJ databases">
        <title>Sequencing the genomes of 1000 actinobacteria strains.</title>
        <authorList>
            <person name="Klenk H.-P."/>
        </authorList>
    </citation>
    <scope>NUCLEOTIDE SEQUENCE [LARGE SCALE GENOMIC DNA]</scope>
    <source>
        <strain evidence="1 2">DSM 43866</strain>
    </source>
</reference>